<accession>A0A382ED95</accession>
<keyword evidence="4" id="KW-0249">Electron transport</keyword>
<feature type="domain" description="Cytochrome c" evidence="6">
    <location>
        <begin position="148"/>
        <end position="227"/>
    </location>
</feature>
<sequence>MVDGATKKVLLACLVTAFGVQTALVYTDERQDPLSEKELRGRTLWHENACQVCHQIYGQGGFLGPDLTNAASRLDNSRLESLLTIGSGQMPAYHFSAEEISDLSAYLVALDQPQLGRGQLRLGGTTEGTGPWGAFDLVLANALREAPTGVSAGYRAFKARPCSACHIPLNDSPVGAPDLSLVTERLALGELREVLMRGRPQAGMPPPAPPFGVSEVDEVVEFLSWLALSRESLEAALASSDTPGIEWRRIPWWEF</sequence>
<dbReference type="GO" id="GO:0046872">
    <property type="term" value="F:metal ion binding"/>
    <property type="evidence" value="ECO:0007669"/>
    <property type="project" value="UniProtKB-KW"/>
</dbReference>
<keyword evidence="2" id="KW-0349">Heme</keyword>
<protein>
    <recommendedName>
        <fullName evidence="6">Cytochrome c domain-containing protein</fullName>
    </recommendedName>
</protein>
<evidence type="ECO:0000313" key="7">
    <source>
        <dbReference type="EMBL" id="SVB48678.1"/>
    </source>
</evidence>
<dbReference type="GO" id="GO:0009055">
    <property type="term" value="F:electron transfer activity"/>
    <property type="evidence" value="ECO:0007669"/>
    <property type="project" value="InterPro"/>
</dbReference>
<reference evidence="7" key="1">
    <citation type="submission" date="2018-05" db="EMBL/GenBank/DDBJ databases">
        <authorList>
            <person name="Lanie J.A."/>
            <person name="Ng W.-L."/>
            <person name="Kazmierczak K.M."/>
            <person name="Andrzejewski T.M."/>
            <person name="Davidsen T.M."/>
            <person name="Wayne K.J."/>
            <person name="Tettelin H."/>
            <person name="Glass J.I."/>
            <person name="Rusch D."/>
            <person name="Podicherti R."/>
            <person name="Tsui H.-C.T."/>
            <person name="Winkler M.E."/>
        </authorList>
    </citation>
    <scope>NUCLEOTIDE SEQUENCE</scope>
</reference>
<gene>
    <name evidence="7" type="ORF">METZ01_LOCUS201532</name>
</gene>
<dbReference type="Gene3D" id="1.10.760.10">
    <property type="entry name" value="Cytochrome c-like domain"/>
    <property type="match status" value="2"/>
</dbReference>
<keyword evidence="1" id="KW-0813">Transport</keyword>
<dbReference type="InterPro" id="IPR051811">
    <property type="entry name" value="Cytochrome_c550/c551-like"/>
</dbReference>
<keyword evidence="3" id="KW-0479">Metal-binding</keyword>
<keyword evidence="5" id="KW-0408">Iron</keyword>
<feature type="domain" description="Cytochrome c" evidence="6">
    <location>
        <begin position="36"/>
        <end position="111"/>
    </location>
</feature>
<evidence type="ECO:0000256" key="4">
    <source>
        <dbReference type="ARBA" id="ARBA00022982"/>
    </source>
</evidence>
<dbReference type="PROSITE" id="PS51007">
    <property type="entry name" value="CYTC"/>
    <property type="match status" value="2"/>
</dbReference>
<dbReference type="AlphaFoldDB" id="A0A382ED95"/>
<dbReference type="SUPFAM" id="SSF46626">
    <property type="entry name" value="Cytochrome c"/>
    <property type="match status" value="2"/>
</dbReference>
<evidence type="ECO:0000256" key="5">
    <source>
        <dbReference type="ARBA" id="ARBA00023004"/>
    </source>
</evidence>
<dbReference type="GO" id="GO:0020037">
    <property type="term" value="F:heme binding"/>
    <property type="evidence" value="ECO:0007669"/>
    <property type="project" value="InterPro"/>
</dbReference>
<dbReference type="Pfam" id="PF13442">
    <property type="entry name" value="Cytochrome_CBB3"/>
    <property type="match status" value="1"/>
</dbReference>
<name>A0A382ED95_9ZZZZ</name>
<evidence type="ECO:0000256" key="1">
    <source>
        <dbReference type="ARBA" id="ARBA00022448"/>
    </source>
</evidence>
<evidence type="ECO:0000256" key="2">
    <source>
        <dbReference type="ARBA" id="ARBA00022617"/>
    </source>
</evidence>
<dbReference type="PANTHER" id="PTHR37823">
    <property type="entry name" value="CYTOCHROME C-553-LIKE"/>
    <property type="match status" value="1"/>
</dbReference>
<dbReference type="InterPro" id="IPR036909">
    <property type="entry name" value="Cyt_c-like_dom_sf"/>
</dbReference>
<evidence type="ECO:0000259" key="6">
    <source>
        <dbReference type="PROSITE" id="PS51007"/>
    </source>
</evidence>
<proteinExistence type="predicted"/>
<dbReference type="PANTHER" id="PTHR37823:SF1">
    <property type="entry name" value="CYTOCHROME C-553-LIKE"/>
    <property type="match status" value="1"/>
</dbReference>
<dbReference type="EMBL" id="UINC01043935">
    <property type="protein sequence ID" value="SVB48678.1"/>
    <property type="molecule type" value="Genomic_DNA"/>
</dbReference>
<evidence type="ECO:0000256" key="3">
    <source>
        <dbReference type="ARBA" id="ARBA00022723"/>
    </source>
</evidence>
<organism evidence="7">
    <name type="scientific">marine metagenome</name>
    <dbReference type="NCBI Taxonomy" id="408172"/>
    <lineage>
        <taxon>unclassified sequences</taxon>
        <taxon>metagenomes</taxon>
        <taxon>ecological metagenomes</taxon>
    </lineage>
</organism>
<dbReference type="InterPro" id="IPR009056">
    <property type="entry name" value="Cyt_c-like_dom"/>
</dbReference>